<evidence type="ECO:0000256" key="13">
    <source>
        <dbReference type="ARBA" id="ARBA00033999"/>
    </source>
</evidence>
<dbReference type="SUPFAM" id="SSF52425">
    <property type="entry name" value="Cryptochrome/photolyase, N-terminal domain"/>
    <property type="match status" value="1"/>
</dbReference>
<gene>
    <name evidence="16" type="ORF">MOC_4308</name>
</gene>
<dbReference type="EMBL" id="CP003811">
    <property type="protein sequence ID" value="AIQ92063.1"/>
    <property type="molecule type" value="Genomic_DNA"/>
</dbReference>
<dbReference type="FunFam" id="1.10.579.10:FF:000002">
    <property type="entry name" value="Deoxyribodipyrimidine photolyase"/>
    <property type="match status" value="1"/>
</dbReference>
<evidence type="ECO:0000256" key="1">
    <source>
        <dbReference type="ARBA" id="ARBA00001932"/>
    </source>
</evidence>
<evidence type="ECO:0000256" key="14">
    <source>
        <dbReference type="SAM" id="MobiDB-lite"/>
    </source>
</evidence>
<dbReference type="GO" id="GO:0003677">
    <property type="term" value="F:DNA binding"/>
    <property type="evidence" value="ECO:0007669"/>
    <property type="project" value="UniProtKB-KW"/>
</dbReference>
<evidence type="ECO:0000256" key="6">
    <source>
        <dbReference type="ARBA" id="ARBA00022630"/>
    </source>
</evidence>
<evidence type="ECO:0000256" key="12">
    <source>
        <dbReference type="ARBA" id="ARBA00031671"/>
    </source>
</evidence>
<keyword evidence="6" id="KW-0285">Flavoprotein</keyword>
<dbReference type="Pfam" id="PF00875">
    <property type="entry name" value="DNA_photolyase"/>
    <property type="match status" value="1"/>
</dbReference>
<feature type="region of interest" description="Disordered" evidence="14">
    <location>
        <begin position="1"/>
        <end position="20"/>
    </location>
</feature>
<evidence type="ECO:0000313" key="16">
    <source>
        <dbReference type="EMBL" id="AIQ92063.1"/>
    </source>
</evidence>
<evidence type="ECO:0000256" key="5">
    <source>
        <dbReference type="ARBA" id="ARBA00014046"/>
    </source>
</evidence>
<comment type="similarity">
    <text evidence="3">Belongs to the DNA photolyase class-2 family.</text>
</comment>
<protein>
    <recommendedName>
        <fullName evidence="5">Deoxyribodipyrimidine photo-lyase</fullName>
        <ecNumber evidence="4">4.1.99.3</ecNumber>
    </recommendedName>
    <alternativeName>
        <fullName evidence="12">DNA photolyase</fullName>
    </alternativeName>
</protein>
<evidence type="ECO:0000256" key="9">
    <source>
        <dbReference type="ARBA" id="ARBA00023125"/>
    </source>
</evidence>
<dbReference type="Gene3D" id="1.25.40.80">
    <property type="match status" value="1"/>
</dbReference>
<comment type="catalytic activity">
    <reaction evidence="13">
        <text>cyclobutadipyrimidine (in DNA) = 2 pyrimidine residues (in DNA).</text>
        <dbReference type="EC" id="4.1.99.3"/>
    </reaction>
</comment>
<dbReference type="Gene3D" id="1.10.579.10">
    <property type="entry name" value="DNA Cyclobutane Dipyrimidine Photolyase, subunit A, domain 3"/>
    <property type="match status" value="1"/>
</dbReference>
<feature type="domain" description="Photolyase/cryptochrome alpha/beta" evidence="15">
    <location>
        <begin position="68"/>
        <end position="199"/>
    </location>
</feature>
<dbReference type="InterPro" id="IPR006050">
    <property type="entry name" value="DNA_photolyase_N"/>
</dbReference>
<dbReference type="AlphaFoldDB" id="A0A089P1Z5"/>
<proteinExistence type="inferred from homology"/>
<evidence type="ECO:0000256" key="4">
    <source>
        <dbReference type="ARBA" id="ARBA00013149"/>
    </source>
</evidence>
<keyword evidence="11 16" id="KW-0456">Lyase</keyword>
<dbReference type="SUPFAM" id="SSF48173">
    <property type="entry name" value="Cryptochrome/photolyase FAD-binding domain"/>
    <property type="match status" value="1"/>
</dbReference>
<dbReference type="GO" id="GO:0003904">
    <property type="term" value="F:deoxyribodipyrimidine photo-lyase activity"/>
    <property type="evidence" value="ECO:0007669"/>
    <property type="project" value="UniProtKB-EC"/>
</dbReference>
<evidence type="ECO:0000259" key="15">
    <source>
        <dbReference type="PROSITE" id="PS51645"/>
    </source>
</evidence>
<comment type="cofactor">
    <cofactor evidence="1">
        <name>(6R)-5,10-methylene-5,6,7,8-tetrahydrofolate</name>
        <dbReference type="ChEBI" id="CHEBI:15636"/>
    </cofactor>
</comment>
<sequence>MQDRTRARPEGSTAAFHPRRPDGRIARTLYLLQPSFRRGAPSKGQVSMAIQGERIRILNDVEPRGDGAYVLYLLQQANRATFNPALELAIEEANRLGLPVVACFGLLDGASGFPEANARHYAFLLQGLADAKAGLEKRGIGFVMRKVSPAQIAIDLAADAALLVLDRGYLAIQKGWYREIAGAVTTRIVQVEGDVVVPVETASGKHEYAARTLRPKLNRLWDPFIAALKPRTVKHKADRLKLKSAVDVSDPEAVLAGMSLDRAVGPVKRFTGGETQARKRLKAFLKDGFAGYGAGRNRPEAAAASHMSPYLHFGQISPVEIALAVREAGIGDSDDRGAYLEELIVRRELAMNHVFYTEGYDDYDKAVPDWARKTLAEHATDARPHAYSEKQLAAGETHDRYWNAAMREMRETGYMHNQLRMYWGKKILEWSPSPKEGFARTLRLNNRYFLDGRDPNSFTNVAWVYGLHDRPWQKRKIFGTVRYQSENSLKKFDAKAYVRAVETLCAAEG</sequence>
<dbReference type="KEGG" id="mor:MOC_4308"/>
<dbReference type="STRING" id="693986.MOC_4308"/>
<dbReference type="Gene3D" id="3.40.50.620">
    <property type="entry name" value="HUPs"/>
    <property type="match status" value="1"/>
</dbReference>
<evidence type="ECO:0000256" key="2">
    <source>
        <dbReference type="ARBA" id="ARBA00001974"/>
    </source>
</evidence>
<dbReference type="InterPro" id="IPR014729">
    <property type="entry name" value="Rossmann-like_a/b/a_fold"/>
</dbReference>
<dbReference type="eggNOG" id="COG0415">
    <property type="taxonomic scope" value="Bacteria"/>
</dbReference>
<dbReference type="PANTHER" id="PTHR10211">
    <property type="entry name" value="DEOXYRIBODIPYRIMIDINE PHOTOLYASE"/>
    <property type="match status" value="1"/>
</dbReference>
<keyword evidence="8" id="KW-0274">FAD</keyword>
<dbReference type="HOGENOM" id="CLU_026342_2_1_5"/>
<accession>A0A089P1Z5</accession>
<dbReference type="InterPro" id="IPR036134">
    <property type="entry name" value="Crypto/Photolyase_FAD-like_sf"/>
</dbReference>
<dbReference type="InterPro" id="IPR052219">
    <property type="entry name" value="Photolyase_Class-2"/>
</dbReference>
<evidence type="ECO:0000256" key="8">
    <source>
        <dbReference type="ARBA" id="ARBA00022827"/>
    </source>
</evidence>
<dbReference type="EC" id="4.1.99.3" evidence="4"/>
<reference evidence="16 17" key="1">
    <citation type="journal article" date="2014" name="PLoS ONE">
        <title>Genome Information of Methylobacterium oryzae, a Plant-Probiotic Methylotroph in the Phyllosphere.</title>
        <authorList>
            <person name="Kwak M.J."/>
            <person name="Jeong H."/>
            <person name="Madhaiyan M."/>
            <person name="Lee Y."/>
            <person name="Sa T.M."/>
            <person name="Oh T.K."/>
            <person name="Kim J.F."/>
        </authorList>
    </citation>
    <scope>NUCLEOTIDE SEQUENCE [LARGE SCALE GENOMIC DNA]</scope>
    <source>
        <strain evidence="16 17">CBMB20</strain>
    </source>
</reference>
<evidence type="ECO:0000256" key="10">
    <source>
        <dbReference type="ARBA" id="ARBA00023204"/>
    </source>
</evidence>
<evidence type="ECO:0000256" key="7">
    <source>
        <dbReference type="ARBA" id="ARBA00022763"/>
    </source>
</evidence>
<keyword evidence="17" id="KW-1185">Reference proteome</keyword>
<dbReference type="InterPro" id="IPR036155">
    <property type="entry name" value="Crypto/Photolyase_N_sf"/>
</dbReference>
<dbReference type="Proteomes" id="UP000029492">
    <property type="component" value="Chromosome"/>
</dbReference>
<keyword evidence="9" id="KW-0238">DNA-binding</keyword>
<dbReference type="PROSITE" id="PS51645">
    <property type="entry name" value="PHR_CRY_ALPHA_BETA"/>
    <property type="match status" value="1"/>
</dbReference>
<name>A0A089P1Z5_9HYPH</name>
<organism evidence="16 17">
    <name type="scientific">Methylobacterium oryzae CBMB20</name>
    <dbReference type="NCBI Taxonomy" id="693986"/>
    <lineage>
        <taxon>Bacteria</taxon>
        <taxon>Pseudomonadati</taxon>
        <taxon>Pseudomonadota</taxon>
        <taxon>Alphaproteobacteria</taxon>
        <taxon>Hyphomicrobiales</taxon>
        <taxon>Methylobacteriaceae</taxon>
        <taxon>Methylobacterium</taxon>
    </lineage>
</organism>
<keyword evidence="7" id="KW-0227">DNA damage</keyword>
<dbReference type="PANTHER" id="PTHR10211:SF0">
    <property type="entry name" value="DEOXYRIBODIPYRIMIDINE PHOTO-LYASE"/>
    <property type="match status" value="1"/>
</dbReference>
<evidence type="ECO:0000256" key="11">
    <source>
        <dbReference type="ARBA" id="ARBA00023239"/>
    </source>
</evidence>
<keyword evidence="10" id="KW-0234">DNA repair</keyword>
<comment type="cofactor">
    <cofactor evidence="2">
        <name>FAD</name>
        <dbReference type="ChEBI" id="CHEBI:57692"/>
    </cofactor>
</comment>
<dbReference type="GO" id="GO:0000719">
    <property type="term" value="P:photoreactive repair"/>
    <property type="evidence" value="ECO:0007669"/>
    <property type="project" value="TreeGrafter"/>
</dbReference>
<evidence type="ECO:0000313" key="17">
    <source>
        <dbReference type="Proteomes" id="UP000029492"/>
    </source>
</evidence>
<evidence type="ECO:0000256" key="3">
    <source>
        <dbReference type="ARBA" id="ARBA00006409"/>
    </source>
</evidence>